<protein>
    <submittedName>
        <fullName evidence="1">Uncharacterized protein</fullName>
    </submittedName>
</protein>
<evidence type="ECO:0000313" key="1">
    <source>
        <dbReference type="EMBL" id="EKT56426.1"/>
    </source>
</evidence>
<reference evidence="1 2" key="1">
    <citation type="journal article" date="2012" name="BMC Genomics">
        <title>Comparative genomics of bacteria in the genus Providencia isolated from wild Drosophila melanogaster.</title>
        <authorList>
            <person name="Galac M.R."/>
            <person name="Lazzaro B.P."/>
        </authorList>
    </citation>
    <scope>NUCLEOTIDE SEQUENCE [LARGE SCALE GENOMIC DNA]</scope>
    <source>
        <strain evidence="1 2">DSM 19967</strain>
    </source>
</reference>
<comment type="caution">
    <text evidence="1">The sequence shown here is derived from an EMBL/GenBank/DDBJ whole genome shotgun (WGS) entry which is preliminary data.</text>
</comment>
<dbReference type="EMBL" id="AKKN01000009">
    <property type="protein sequence ID" value="EKT56426.1"/>
    <property type="molecule type" value="Genomic_DNA"/>
</dbReference>
<proteinExistence type="predicted"/>
<name>K8W990_9GAMM</name>
<gene>
    <name evidence="1" type="ORF">OO7_10822</name>
</gene>
<dbReference type="RefSeq" id="WP_008915969.1">
    <property type="nucleotide sequence ID" value="NZ_CM001773.1"/>
</dbReference>
<keyword evidence="2" id="KW-1185">Reference proteome</keyword>
<evidence type="ECO:0000313" key="2">
    <source>
        <dbReference type="Proteomes" id="UP000010290"/>
    </source>
</evidence>
<organism evidence="1 2">
    <name type="scientific">Providencia sneebia DSM 19967</name>
    <dbReference type="NCBI Taxonomy" id="1141660"/>
    <lineage>
        <taxon>Bacteria</taxon>
        <taxon>Pseudomonadati</taxon>
        <taxon>Pseudomonadota</taxon>
        <taxon>Gammaproteobacteria</taxon>
        <taxon>Enterobacterales</taxon>
        <taxon>Morganellaceae</taxon>
        <taxon>Providencia</taxon>
    </lineage>
</organism>
<dbReference type="HOGENOM" id="CLU_2919121_0_0_6"/>
<dbReference type="Proteomes" id="UP000010290">
    <property type="component" value="Chromosome"/>
</dbReference>
<dbReference type="PATRIC" id="fig|1141660.3.peg.2162"/>
<sequence length="61" mass="7029">MKIKLLNDGGCEDLSGVQFPLIVNAEPHHNYPRYVVHSKEFGIEEDTSYLFEYSNVEVINE</sequence>
<dbReference type="AlphaFoldDB" id="K8W990"/>
<accession>K8W990</accession>